<proteinExistence type="predicted"/>
<protein>
    <submittedName>
        <fullName evidence="1">Uncharacterized protein</fullName>
    </submittedName>
</protein>
<reference evidence="1" key="1">
    <citation type="submission" date="2021-02" db="EMBL/GenBank/DDBJ databases">
        <authorList>
            <person name="Dougan E. K."/>
            <person name="Rhodes N."/>
            <person name="Thang M."/>
            <person name="Chan C."/>
        </authorList>
    </citation>
    <scope>NUCLEOTIDE SEQUENCE</scope>
</reference>
<evidence type="ECO:0000313" key="1">
    <source>
        <dbReference type="EMBL" id="CAE8660302.1"/>
    </source>
</evidence>
<sequence>MSEATSFVKKCVALRLVVGSIKDSVVSDPIAHAIKLGHQTEQIQRQLPQTSFRTGTNACIVTDVWNQSHVRHAAKNSQRQLPLAALLNYFCNV</sequence>
<evidence type="ECO:0000313" key="2">
    <source>
        <dbReference type="Proteomes" id="UP000626109"/>
    </source>
</evidence>
<name>A0A813IXJ9_POLGL</name>
<dbReference type="AlphaFoldDB" id="A0A813IXJ9"/>
<dbReference type="EMBL" id="CAJNNW010017104">
    <property type="protein sequence ID" value="CAE8660302.1"/>
    <property type="molecule type" value="Genomic_DNA"/>
</dbReference>
<gene>
    <name evidence="1" type="ORF">PGLA2088_LOCUS14109</name>
</gene>
<comment type="caution">
    <text evidence="1">The sequence shown here is derived from an EMBL/GenBank/DDBJ whole genome shotgun (WGS) entry which is preliminary data.</text>
</comment>
<dbReference type="Proteomes" id="UP000626109">
    <property type="component" value="Unassembled WGS sequence"/>
</dbReference>
<organism evidence="1 2">
    <name type="scientific">Polarella glacialis</name>
    <name type="common">Dinoflagellate</name>
    <dbReference type="NCBI Taxonomy" id="89957"/>
    <lineage>
        <taxon>Eukaryota</taxon>
        <taxon>Sar</taxon>
        <taxon>Alveolata</taxon>
        <taxon>Dinophyceae</taxon>
        <taxon>Suessiales</taxon>
        <taxon>Suessiaceae</taxon>
        <taxon>Polarella</taxon>
    </lineage>
</organism>
<accession>A0A813IXJ9</accession>